<evidence type="ECO:0000313" key="3">
    <source>
        <dbReference type="Proteomes" id="UP001600064"/>
    </source>
</evidence>
<proteinExistence type="predicted"/>
<dbReference type="RefSeq" id="XP_070868464.1">
    <property type="nucleotide sequence ID" value="XM_071008137.1"/>
</dbReference>
<organism evidence="2 3">
    <name type="scientific">Remersonia thermophila</name>
    <dbReference type="NCBI Taxonomy" id="72144"/>
    <lineage>
        <taxon>Eukaryota</taxon>
        <taxon>Fungi</taxon>
        <taxon>Dikarya</taxon>
        <taxon>Ascomycota</taxon>
        <taxon>Pezizomycotina</taxon>
        <taxon>Sordariomycetes</taxon>
        <taxon>Sordariomycetidae</taxon>
        <taxon>Sordariales</taxon>
        <taxon>Sordariales incertae sedis</taxon>
        <taxon>Remersonia</taxon>
    </lineage>
</organism>
<feature type="compositionally biased region" description="Polar residues" evidence="1">
    <location>
        <begin position="116"/>
        <end position="126"/>
    </location>
</feature>
<name>A0ABR4DHB3_9PEZI</name>
<feature type="compositionally biased region" description="Basic residues" evidence="1">
    <location>
        <begin position="373"/>
        <end position="386"/>
    </location>
</feature>
<dbReference type="EMBL" id="JAZGUE010000002">
    <property type="protein sequence ID" value="KAL2269740.1"/>
    <property type="molecule type" value="Genomic_DNA"/>
</dbReference>
<feature type="region of interest" description="Disordered" evidence="1">
    <location>
        <begin position="1"/>
        <end position="20"/>
    </location>
</feature>
<feature type="compositionally biased region" description="Basic and acidic residues" evidence="1">
    <location>
        <begin position="401"/>
        <end position="430"/>
    </location>
</feature>
<feature type="region of interest" description="Disordered" evidence="1">
    <location>
        <begin position="26"/>
        <end position="277"/>
    </location>
</feature>
<evidence type="ECO:0008006" key="4">
    <source>
        <dbReference type="Google" id="ProtNLM"/>
    </source>
</evidence>
<feature type="region of interest" description="Disordered" evidence="1">
    <location>
        <begin position="320"/>
        <end position="430"/>
    </location>
</feature>
<feature type="region of interest" description="Disordered" evidence="1">
    <location>
        <begin position="456"/>
        <end position="530"/>
    </location>
</feature>
<feature type="region of interest" description="Disordered" evidence="1">
    <location>
        <begin position="579"/>
        <end position="603"/>
    </location>
</feature>
<evidence type="ECO:0000256" key="1">
    <source>
        <dbReference type="SAM" id="MobiDB-lite"/>
    </source>
</evidence>
<reference evidence="2 3" key="1">
    <citation type="journal article" date="2024" name="Commun. Biol.">
        <title>Comparative genomic analysis of thermophilic fungi reveals convergent evolutionary adaptations and gene losses.</title>
        <authorList>
            <person name="Steindorff A.S."/>
            <person name="Aguilar-Pontes M.V."/>
            <person name="Robinson A.J."/>
            <person name="Andreopoulos B."/>
            <person name="LaButti K."/>
            <person name="Kuo A."/>
            <person name="Mondo S."/>
            <person name="Riley R."/>
            <person name="Otillar R."/>
            <person name="Haridas S."/>
            <person name="Lipzen A."/>
            <person name="Grimwood J."/>
            <person name="Schmutz J."/>
            <person name="Clum A."/>
            <person name="Reid I.D."/>
            <person name="Moisan M.C."/>
            <person name="Butler G."/>
            <person name="Nguyen T.T.M."/>
            <person name="Dewar K."/>
            <person name="Conant G."/>
            <person name="Drula E."/>
            <person name="Henrissat B."/>
            <person name="Hansel C."/>
            <person name="Singer S."/>
            <person name="Hutchinson M.I."/>
            <person name="de Vries R.P."/>
            <person name="Natvig D.O."/>
            <person name="Powell A.J."/>
            <person name="Tsang A."/>
            <person name="Grigoriev I.V."/>
        </authorList>
    </citation>
    <scope>NUCLEOTIDE SEQUENCE [LARGE SCALE GENOMIC DNA]</scope>
    <source>
        <strain evidence="2 3">ATCC 22073</strain>
    </source>
</reference>
<feature type="compositionally biased region" description="Polar residues" evidence="1">
    <location>
        <begin position="134"/>
        <end position="146"/>
    </location>
</feature>
<protein>
    <recommendedName>
        <fullName evidence="4">Proteophosphoglycan ppg4</fullName>
    </recommendedName>
</protein>
<feature type="compositionally biased region" description="Low complexity" evidence="1">
    <location>
        <begin position="249"/>
        <end position="265"/>
    </location>
</feature>
<keyword evidence="3" id="KW-1185">Reference proteome</keyword>
<comment type="caution">
    <text evidence="2">The sequence shown here is derived from an EMBL/GenBank/DDBJ whole genome shotgun (WGS) entry which is preliminary data.</text>
</comment>
<accession>A0ABR4DHB3</accession>
<feature type="compositionally biased region" description="Low complexity" evidence="1">
    <location>
        <begin position="328"/>
        <end position="344"/>
    </location>
</feature>
<dbReference type="Proteomes" id="UP001600064">
    <property type="component" value="Unassembled WGS sequence"/>
</dbReference>
<sequence>MSYISNEPDASRPRCPGAAHHDAVAVAASVETSSPGRSGAVDVHLPPPDAAVALDISPSKPSSALKEASSPVPLPSFVRSFQRRTLPSASLAPSTAEGKPVPVPGTNTASGGHPSSALQNLNSQYPSAARRQGQAPTNPSSSQPAIYSQPVIVRTYSGPTPSQGSRGAHARHFKPSSGASSRPSLLSSTSAPGALSGPGRPIQPAVSSVGVGTITGSTAETSPGDSAHLANMPPPQSSSAGKAYGGSGPRLPGGLSLSLPWPFSSRQEPDEPKLPPLEAFSFKSFMDDLEAPGDNSISADLDRIAEICARSRYSLSNQYEVHVPPHGSGASFLSSPPVSSSAPSRKGHSRDRSSSLTLQVIPSDDESLPIRPGHSRRRNPAARRRSVAYSTLETIISSSRSSEEDKSKKKKSAEDLVSDVRGKAAVKEARSDPAISIPTLVRRKSASFAAVVLDTAGGSSSDKPAAPSSSYSTSSASSHRRNRQPPQPTASSSLQSLLSETARSQTPGTSSAPAPAPVARHDDDDPGMRRRINSTKRRAATFGAGTASRPILNPDWGSPVEHSSSYSSSWATWIPWPIGTGTGTTGGQSCAEGSLRQLLRDRR</sequence>
<feature type="compositionally biased region" description="Polar residues" evidence="1">
    <location>
        <begin position="214"/>
        <end position="224"/>
    </location>
</feature>
<feature type="compositionally biased region" description="Low complexity" evidence="1">
    <location>
        <begin position="459"/>
        <end position="477"/>
    </location>
</feature>
<gene>
    <name evidence="2" type="ORF">VTJ83DRAFT_1924</name>
</gene>
<feature type="compositionally biased region" description="Polar residues" evidence="1">
    <location>
        <begin position="83"/>
        <end position="93"/>
    </location>
</feature>
<feature type="compositionally biased region" description="Basic and acidic residues" evidence="1">
    <location>
        <begin position="519"/>
        <end position="528"/>
    </location>
</feature>
<feature type="compositionally biased region" description="Low complexity" evidence="1">
    <location>
        <begin position="175"/>
        <end position="192"/>
    </location>
</feature>
<dbReference type="GeneID" id="98122781"/>
<feature type="compositionally biased region" description="Polar residues" evidence="1">
    <location>
        <begin position="489"/>
        <end position="511"/>
    </location>
</feature>
<evidence type="ECO:0000313" key="2">
    <source>
        <dbReference type="EMBL" id="KAL2269740.1"/>
    </source>
</evidence>